<dbReference type="EMBL" id="CP014699">
    <property type="protein sequence ID" value="AND79494.1"/>
    <property type="molecule type" value="Genomic_DNA"/>
</dbReference>
<reference evidence="1 2" key="1">
    <citation type="journal article" date="2016" name="Int. J. Syst. Evol. Microbiol.">
        <title>Streptococcuspantholopis sp. nov., isolated from faeces of the Tibetan antelope (Pantholops hodgsonii).</title>
        <authorList>
            <person name="Bai X."/>
            <person name="Xiong Y."/>
            <person name="Lu S."/>
            <person name="Jin D."/>
            <person name="Lai X."/>
            <person name="Yang J."/>
            <person name="Niu L."/>
            <person name="Hu S."/>
            <person name="Meng X."/>
            <person name="Pu J."/>
            <person name="Ye C."/>
            <person name="Xu J."/>
        </authorList>
    </citation>
    <scope>NUCLEOTIDE SEQUENCE [LARGE SCALE GENOMIC DNA]</scope>
    <source>
        <strain evidence="1 2">TA 26</strain>
    </source>
</reference>
<gene>
    <name evidence="1" type="ORF">A0O21_05355</name>
</gene>
<accession>A0A172Q7P5</accession>
<evidence type="ECO:0000313" key="1">
    <source>
        <dbReference type="EMBL" id="AND79494.1"/>
    </source>
</evidence>
<dbReference type="AlphaFoldDB" id="A0A172Q7P5"/>
<evidence type="ECO:0008006" key="3">
    <source>
        <dbReference type="Google" id="ProtNLM"/>
    </source>
</evidence>
<dbReference type="OrthoDB" id="2224402at2"/>
<name>A0A172Q7P5_9STRE</name>
<dbReference type="InterPro" id="IPR027879">
    <property type="entry name" value="DUF4649"/>
</dbReference>
<dbReference type="RefSeq" id="WP_067062419.1">
    <property type="nucleotide sequence ID" value="NZ_CP014699.1"/>
</dbReference>
<reference evidence="2" key="2">
    <citation type="submission" date="2016-03" db="EMBL/GenBank/DDBJ databases">
        <title>Streptococcus antelopensis sp. nov., isolated from the feces of the Tibetan antelope (Pantholops hodgsonii) in Hoh Xil National Nature Reserve, Qinghai, China.</title>
        <authorList>
            <person name="Bai X."/>
        </authorList>
    </citation>
    <scope>NUCLEOTIDE SEQUENCE [LARGE SCALE GENOMIC DNA]</scope>
    <source>
        <strain evidence="2">TA 26</strain>
    </source>
</reference>
<dbReference type="Pfam" id="PF15507">
    <property type="entry name" value="DUF4649"/>
    <property type="match status" value="1"/>
</dbReference>
<organism evidence="1 2">
    <name type="scientific">Streptococcus pantholopis</name>
    <dbReference type="NCBI Taxonomy" id="1811193"/>
    <lineage>
        <taxon>Bacteria</taxon>
        <taxon>Bacillati</taxon>
        <taxon>Bacillota</taxon>
        <taxon>Bacilli</taxon>
        <taxon>Lactobacillales</taxon>
        <taxon>Streptococcaceae</taxon>
        <taxon>Streptococcus</taxon>
    </lineage>
</organism>
<dbReference type="Proteomes" id="UP000077317">
    <property type="component" value="Chromosome"/>
</dbReference>
<keyword evidence="2" id="KW-1185">Reference proteome</keyword>
<sequence>MIDIYYLDDYKLKHHLHYNSEDLFVQEMVAMWPPFQDHFKVTKVLYQNQEISYHGQLGNLYHFMLPFLKNKQG</sequence>
<protein>
    <recommendedName>
        <fullName evidence="3">DUF4649 domain-containing protein</fullName>
    </recommendedName>
</protein>
<evidence type="ECO:0000313" key="2">
    <source>
        <dbReference type="Proteomes" id="UP000077317"/>
    </source>
</evidence>
<proteinExistence type="predicted"/>
<dbReference type="KEGG" id="spat:A0O21_05355"/>
<dbReference type="Gene3D" id="3.30.1490.390">
    <property type="match status" value="1"/>
</dbReference>